<dbReference type="InterPro" id="IPR051260">
    <property type="entry name" value="Diverse_substr_monoxygenases"/>
</dbReference>
<keyword evidence="9" id="KW-1185">Reference proteome</keyword>
<keyword evidence="2 6" id="KW-0288">FMN</keyword>
<feature type="domain" description="Luciferase-like" evidence="7">
    <location>
        <begin position="52"/>
        <end position="402"/>
    </location>
</feature>
<reference evidence="8 9" key="1">
    <citation type="submission" date="2017-05" db="EMBL/GenBank/DDBJ databases">
        <title>Functional genome analysis of Paenibacillus pasadenensis strain R16: insights on endophytic life style and antifungal activity.</title>
        <authorList>
            <person name="Passera A."/>
            <person name="Marcolungo L."/>
            <person name="Casati P."/>
            <person name="Brasca M."/>
            <person name="Quaglino F."/>
            <person name="Delledonne M."/>
        </authorList>
    </citation>
    <scope>NUCLEOTIDE SEQUENCE [LARGE SCALE GENOMIC DNA]</scope>
    <source>
        <strain evidence="8 9">R16</strain>
    </source>
</reference>
<evidence type="ECO:0000256" key="1">
    <source>
        <dbReference type="ARBA" id="ARBA00022630"/>
    </source>
</evidence>
<dbReference type="GO" id="GO:0004497">
    <property type="term" value="F:monooxygenase activity"/>
    <property type="evidence" value="ECO:0007669"/>
    <property type="project" value="UniProtKB-KW"/>
</dbReference>
<keyword evidence="4 8" id="KW-0503">Monooxygenase</keyword>
<dbReference type="GO" id="GO:0016705">
    <property type="term" value="F:oxidoreductase activity, acting on paired donors, with incorporation or reduction of molecular oxygen"/>
    <property type="evidence" value="ECO:0007669"/>
    <property type="project" value="InterPro"/>
</dbReference>
<dbReference type="AlphaFoldDB" id="A0A2N5N1A4"/>
<dbReference type="EC" id="1.14.13.-" evidence="8"/>
<dbReference type="InterPro" id="IPR036661">
    <property type="entry name" value="Luciferase-like_sf"/>
</dbReference>
<sequence length="472" mass="52946">MDGRRVVMQAIERGGTIDMARKEKLRLGAFLMIPGHHVASWRYEHSNAEGVLDYGFYRQAAKTAERGKFDMVFLADGYAVHERFPQALEQAVQVRLEPLTLLSALAADTERIGLAGTVSTTYNEPFHVARKFASLDYISRGRAAWNVVTSNTEDEARNFSRDKHLLHELRYERAEEFVDVVRRLWDGWEDGALLADKEGARFADRSKIHRTDHQGKWFQVQGPLNVARPPQGHPVVIQAGASEPGKELAARTAEVIFTAWQTLEEAQAFYRDVKGRLARYGRQPADLKIMPGVFPIIGRTEEEAREKKARFEELIPVEAGVALLSGLISFDLSPYPVDGPLPELPQLEQVNGGKSRFLLLKDIADRDGLTIRQLYQRIAGARGHREILGTPAQIADQLQEWFENEAADGFNIMPPYLPGGLEDFVDLVVPELQRRGLFRTEYEGETLRDRLGLRRPDNSFAVKSAGSSASAG</sequence>
<feature type="binding site" evidence="6">
    <location>
        <position position="167"/>
    </location>
    <ligand>
        <name>FMN</name>
        <dbReference type="ChEBI" id="CHEBI:58210"/>
    </ligand>
</feature>
<keyword evidence="3 8" id="KW-0560">Oxidoreductase</keyword>
<evidence type="ECO:0000313" key="9">
    <source>
        <dbReference type="Proteomes" id="UP000234789"/>
    </source>
</evidence>
<accession>A0A2N5N1A4</accession>
<feature type="binding site" evidence="6">
    <location>
        <position position="76"/>
    </location>
    <ligand>
        <name>FMN</name>
        <dbReference type="ChEBI" id="CHEBI:58210"/>
    </ligand>
</feature>
<dbReference type="NCBIfam" id="TIGR03860">
    <property type="entry name" value="FMN_nitrolo"/>
    <property type="match status" value="1"/>
</dbReference>
<evidence type="ECO:0000256" key="6">
    <source>
        <dbReference type="PIRSR" id="PIRSR000337-1"/>
    </source>
</evidence>
<evidence type="ECO:0000256" key="5">
    <source>
        <dbReference type="ARBA" id="ARBA00033748"/>
    </source>
</evidence>
<feature type="binding site" evidence="6">
    <location>
        <position position="242"/>
    </location>
    <ligand>
        <name>FMN</name>
        <dbReference type="ChEBI" id="CHEBI:58210"/>
    </ligand>
</feature>
<dbReference type="Proteomes" id="UP000234789">
    <property type="component" value="Unassembled WGS sequence"/>
</dbReference>
<dbReference type="Gene3D" id="3.20.20.30">
    <property type="entry name" value="Luciferase-like domain"/>
    <property type="match status" value="1"/>
</dbReference>
<keyword evidence="1 6" id="KW-0285">Flavoprotein</keyword>
<comment type="caution">
    <text evidence="8">The sequence shown here is derived from an EMBL/GenBank/DDBJ whole genome shotgun (WGS) entry which is preliminary data.</text>
</comment>
<dbReference type="PIRSF" id="PIRSF000337">
    <property type="entry name" value="NTA_MOA"/>
    <property type="match status" value="1"/>
</dbReference>
<evidence type="ECO:0000313" key="8">
    <source>
        <dbReference type="EMBL" id="PLT44117.1"/>
    </source>
</evidence>
<protein>
    <submittedName>
        <fullName evidence="8">Nitrilotriacetate monooxygenase component A</fullName>
        <ecNumber evidence="8">1.14.13.-</ecNumber>
    </submittedName>
</protein>
<dbReference type="PANTHER" id="PTHR30011">
    <property type="entry name" value="ALKANESULFONATE MONOOXYGENASE-RELATED"/>
    <property type="match status" value="1"/>
</dbReference>
<evidence type="ECO:0000256" key="3">
    <source>
        <dbReference type="ARBA" id="ARBA00023002"/>
    </source>
</evidence>
<evidence type="ECO:0000256" key="4">
    <source>
        <dbReference type="ARBA" id="ARBA00023033"/>
    </source>
</evidence>
<gene>
    <name evidence="8" type="ORF">B8V81_2548</name>
</gene>
<proteinExistence type="inferred from homology"/>
<dbReference type="EMBL" id="NFEZ01000004">
    <property type="protein sequence ID" value="PLT44117.1"/>
    <property type="molecule type" value="Genomic_DNA"/>
</dbReference>
<dbReference type="Pfam" id="PF00296">
    <property type="entry name" value="Bac_luciferase"/>
    <property type="match status" value="1"/>
</dbReference>
<organism evidence="8 9">
    <name type="scientific">Paenibacillus pasadenensis</name>
    <dbReference type="NCBI Taxonomy" id="217090"/>
    <lineage>
        <taxon>Bacteria</taxon>
        <taxon>Bacillati</taxon>
        <taxon>Bacillota</taxon>
        <taxon>Bacilli</taxon>
        <taxon>Bacillales</taxon>
        <taxon>Paenibacillaceae</taxon>
        <taxon>Paenibacillus</taxon>
    </lineage>
</organism>
<dbReference type="PANTHER" id="PTHR30011:SF16">
    <property type="entry name" value="C2H2 FINGER DOMAIN TRANSCRIPTION FACTOR (EUROFUNG)-RELATED"/>
    <property type="match status" value="1"/>
</dbReference>
<evidence type="ECO:0000259" key="7">
    <source>
        <dbReference type="Pfam" id="PF00296"/>
    </source>
</evidence>
<evidence type="ECO:0000256" key="2">
    <source>
        <dbReference type="ARBA" id="ARBA00022643"/>
    </source>
</evidence>
<dbReference type="CDD" id="cd01095">
    <property type="entry name" value="Nitrilotriacetate_monoxgenase"/>
    <property type="match status" value="1"/>
</dbReference>
<dbReference type="InterPro" id="IPR011251">
    <property type="entry name" value="Luciferase-like_dom"/>
</dbReference>
<dbReference type="InterPro" id="IPR016215">
    <property type="entry name" value="NTA_MOA"/>
</dbReference>
<feature type="binding site" evidence="6">
    <location>
        <position position="117"/>
    </location>
    <ligand>
        <name>FMN</name>
        <dbReference type="ChEBI" id="CHEBI:58210"/>
    </ligand>
</feature>
<name>A0A2N5N1A4_9BACL</name>
<comment type="similarity">
    <text evidence="5">Belongs to the NtaA/SnaA/DszA monooxygenase family.</text>
</comment>
<feature type="binding site" evidence="6">
    <location>
        <position position="171"/>
    </location>
    <ligand>
        <name>FMN</name>
        <dbReference type="ChEBI" id="CHEBI:58210"/>
    </ligand>
</feature>
<dbReference type="SUPFAM" id="SSF51679">
    <property type="entry name" value="Bacterial luciferase-like"/>
    <property type="match status" value="1"/>
</dbReference>